<dbReference type="AlphaFoldDB" id="A0AAV4FDF3"/>
<protein>
    <submittedName>
        <fullName evidence="2">Uncharacterized protein</fullName>
    </submittedName>
</protein>
<accession>A0AAV4FDF3</accession>
<dbReference type="EMBL" id="BMAT01000689">
    <property type="protein sequence ID" value="GFR71262.1"/>
    <property type="molecule type" value="Genomic_DNA"/>
</dbReference>
<feature type="region of interest" description="Disordered" evidence="1">
    <location>
        <begin position="229"/>
        <end position="272"/>
    </location>
</feature>
<evidence type="ECO:0000313" key="3">
    <source>
        <dbReference type="Proteomes" id="UP000762676"/>
    </source>
</evidence>
<dbReference type="Proteomes" id="UP000762676">
    <property type="component" value="Unassembled WGS sequence"/>
</dbReference>
<evidence type="ECO:0000256" key="1">
    <source>
        <dbReference type="SAM" id="MobiDB-lite"/>
    </source>
</evidence>
<organism evidence="2 3">
    <name type="scientific">Elysia marginata</name>
    <dbReference type="NCBI Taxonomy" id="1093978"/>
    <lineage>
        <taxon>Eukaryota</taxon>
        <taxon>Metazoa</taxon>
        <taxon>Spiralia</taxon>
        <taxon>Lophotrochozoa</taxon>
        <taxon>Mollusca</taxon>
        <taxon>Gastropoda</taxon>
        <taxon>Heterobranchia</taxon>
        <taxon>Euthyneura</taxon>
        <taxon>Panpulmonata</taxon>
        <taxon>Sacoglossa</taxon>
        <taxon>Placobranchoidea</taxon>
        <taxon>Plakobranchidae</taxon>
        <taxon>Elysia</taxon>
    </lineage>
</organism>
<evidence type="ECO:0000313" key="2">
    <source>
        <dbReference type="EMBL" id="GFR71262.1"/>
    </source>
</evidence>
<gene>
    <name evidence="2" type="ORF">ElyMa_000349400</name>
</gene>
<feature type="region of interest" description="Disordered" evidence="1">
    <location>
        <begin position="37"/>
        <end position="91"/>
    </location>
</feature>
<sequence length="272" mass="29977">MLEAEYVSKAKAKILTMQIADALSNRRPSHVELYGHEEKGSLSKAGKTGSRIQSASSTATVYDPPPPVALPNKTMAGDSLGSETPPVTLLRETSVDDRLAITNAAERKKLVRRALLRAHEQEEDSPQPEDTYALSQDSNFTSDKETVQLNIPNLERAVTDPTDQLVSELTHTENQVNPENNVTLSDLNCLSKHSGSSHALRDQNSLEFPQMPFDSDNSGSMPVTVNVDQEEVENDSAEIRRSVLSAANDRRKSISFQQEEEEEDDAIEVIPH</sequence>
<proteinExistence type="predicted"/>
<feature type="compositionally biased region" description="Polar residues" evidence="1">
    <location>
        <begin position="50"/>
        <end position="60"/>
    </location>
</feature>
<keyword evidence="3" id="KW-1185">Reference proteome</keyword>
<feature type="compositionally biased region" description="Acidic residues" evidence="1">
    <location>
        <begin position="258"/>
        <end position="272"/>
    </location>
</feature>
<reference evidence="2 3" key="1">
    <citation type="journal article" date="2021" name="Elife">
        <title>Chloroplast acquisition without the gene transfer in kleptoplastic sea slugs, Plakobranchus ocellatus.</title>
        <authorList>
            <person name="Maeda T."/>
            <person name="Takahashi S."/>
            <person name="Yoshida T."/>
            <person name="Shimamura S."/>
            <person name="Takaki Y."/>
            <person name="Nagai Y."/>
            <person name="Toyoda A."/>
            <person name="Suzuki Y."/>
            <person name="Arimoto A."/>
            <person name="Ishii H."/>
            <person name="Satoh N."/>
            <person name="Nishiyama T."/>
            <person name="Hasebe M."/>
            <person name="Maruyama T."/>
            <person name="Minagawa J."/>
            <person name="Obokata J."/>
            <person name="Shigenobu S."/>
        </authorList>
    </citation>
    <scope>NUCLEOTIDE SEQUENCE [LARGE SCALE GENOMIC DNA]</scope>
</reference>
<name>A0AAV4FDF3_9GAST</name>
<comment type="caution">
    <text evidence="2">The sequence shown here is derived from an EMBL/GenBank/DDBJ whole genome shotgun (WGS) entry which is preliminary data.</text>
</comment>